<evidence type="ECO:0000259" key="1">
    <source>
        <dbReference type="SMART" id="SM00953"/>
    </source>
</evidence>
<gene>
    <name evidence="2" type="ORF">I550_1796</name>
</gene>
<dbReference type="EMBL" id="JAOG01000001">
    <property type="protein sequence ID" value="EUA58653.1"/>
    <property type="molecule type" value="Genomic_DNA"/>
</dbReference>
<organism evidence="2 3">
    <name type="scientific">Mycobacterium intracellulare 1956</name>
    <dbReference type="NCBI Taxonomy" id="1299331"/>
    <lineage>
        <taxon>Bacteria</taxon>
        <taxon>Bacillati</taxon>
        <taxon>Actinomycetota</taxon>
        <taxon>Actinomycetes</taxon>
        <taxon>Mycobacteriales</taxon>
        <taxon>Mycobacteriaceae</taxon>
        <taxon>Mycobacterium</taxon>
        <taxon>Mycobacterium avium complex (MAC)</taxon>
    </lineage>
</organism>
<dbReference type="AlphaFoldDB" id="X8CT69"/>
<accession>X8CT69</accession>
<comment type="caution">
    <text evidence="2">The sequence shown here is derived from an EMBL/GenBank/DDBJ whole genome shotgun (WGS) entry which is preliminary data.</text>
</comment>
<evidence type="ECO:0000313" key="3">
    <source>
        <dbReference type="Proteomes" id="UP000020825"/>
    </source>
</evidence>
<dbReference type="SMART" id="SM00953">
    <property type="entry name" value="RES"/>
    <property type="match status" value="1"/>
</dbReference>
<dbReference type="Proteomes" id="UP000020825">
    <property type="component" value="Unassembled WGS sequence"/>
</dbReference>
<dbReference type="InterPro" id="IPR014914">
    <property type="entry name" value="RES_dom"/>
</dbReference>
<dbReference type="Pfam" id="PF08808">
    <property type="entry name" value="RES"/>
    <property type="match status" value="1"/>
</dbReference>
<feature type="domain" description="RES" evidence="1">
    <location>
        <begin position="29"/>
        <end position="164"/>
    </location>
</feature>
<proteinExistence type="predicted"/>
<reference evidence="2 3" key="1">
    <citation type="submission" date="2013-12" db="EMBL/GenBank/DDBJ databases">
        <authorList>
            <person name="Zelazny A."/>
            <person name="Olivier K."/>
            <person name="Holland S."/>
            <person name="Lenaerts A."/>
            <person name="Ordway D."/>
            <person name="DeGroote M.A."/>
            <person name="Parker T."/>
            <person name="Sizemore C."/>
            <person name="Tallon L.J."/>
            <person name="Sadzewicz L.K."/>
            <person name="Sengamalay N."/>
            <person name="Fraser C.M."/>
            <person name="Hine E."/>
            <person name="Shefchek K.A."/>
            <person name="Das S.P."/>
            <person name="Tettelin H."/>
        </authorList>
    </citation>
    <scope>NUCLEOTIDE SEQUENCE [LARGE SCALE GENOMIC DNA]</scope>
    <source>
        <strain evidence="2 3">1956</strain>
    </source>
</reference>
<name>X8CT69_MYCIT</name>
<evidence type="ECO:0000313" key="2">
    <source>
        <dbReference type="EMBL" id="EUA58653.1"/>
    </source>
</evidence>
<sequence>MTRPRTLAERIAGIGGVEVEGVFMRHAAPNRDAFAGGYAGRWGESIPVIYLGRPVDSCIEEAYRHLVDEVGVPAHLVKPRTLYRVRVEVENVLDLRSEQARNEVGLADTDIASPVGEYAACQRVAAVAHQLEYHGIFAPAATGLGETLALFRQRVGIAELPVVVDQQQWNHLPPRPGTSTARLSVVTD</sequence>
<protein>
    <submittedName>
        <fullName evidence="2">RES domain protein</fullName>
    </submittedName>
</protein>